<evidence type="ECO:0000256" key="2">
    <source>
        <dbReference type="ARBA" id="ARBA00004429"/>
    </source>
</evidence>
<evidence type="ECO:0000256" key="4">
    <source>
        <dbReference type="ARBA" id="ARBA00011870"/>
    </source>
</evidence>
<keyword evidence="9 17" id="KW-0812">Transmembrane</keyword>
<evidence type="ECO:0000256" key="6">
    <source>
        <dbReference type="ARBA" id="ARBA00014581"/>
    </source>
</evidence>
<dbReference type="GO" id="GO:0008750">
    <property type="term" value="F:proton-translocating NAD(P)+ transhydrogenase activity"/>
    <property type="evidence" value="ECO:0007669"/>
    <property type="project" value="UniProtKB-EC"/>
</dbReference>
<dbReference type="EC" id="7.1.1.1" evidence="5 16"/>
<proteinExistence type="inferred from homology"/>
<evidence type="ECO:0000256" key="12">
    <source>
        <dbReference type="ARBA" id="ARBA00022989"/>
    </source>
</evidence>
<dbReference type="EMBL" id="LYRP01000001">
    <property type="protein sequence ID" value="OAT78173.1"/>
    <property type="molecule type" value="Genomic_DNA"/>
</dbReference>
<feature type="transmembrane region" description="Helical" evidence="17">
    <location>
        <begin position="240"/>
        <end position="260"/>
    </location>
</feature>
<keyword evidence="11 16" id="KW-1278">Translocase</keyword>
<dbReference type="Gene3D" id="3.40.50.1220">
    <property type="entry name" value="TPP-binding domain"/>
    <property type="match status" value="1"/>
</dbReference>
<evidence type="ECO:0000313" key="19">
    <source>
        <dbReference type="EMBL" id="OAT78173.1"/>
    </source>
</evidence>
<feature type="transmembrane region" description="Helical" evidence="17">
    <location>
        <begin position="33"/>
        <end position="51"/>
    </location>
</feature>
<dbReference type="PIRSF" id="PIRSF000204">
    <property type="entry name" value="PNTB"/>
    <property type="match status" value="1"/>
</dbReference>
<evidence type="ECO:0000256" key="11">
    <source>
        <dbReference type="ARBA" id="ARBA00022967"/>
    </source>
</evidence>
<evidence type="ECO:0000259" key="18">
    <source>
        <dbReference type="Pfam" id="PF02233"/>
    </source>
</evidence>
<comment type="caution">
    <text evidence="19">The sequence shown here is derived from an EMBL/GenBank/DDBJ whole genome shotgun (WGS) entry which is preliminary data.</text>
</comment>
<keyword evidence="20" id="KW-1185">Reference proteome</keyword>
<dbReference type="NCBIfam" id="NF006974">
    <property type="entry name" value="PRK09444.1"/>
    <property type="match status" value="1"/>
</dbReference>
<dbReference type="RefSeq" id="WP_064593378.1">
    <property type="nucleotide sequence ID" value="NZ_LYRP01000001.1"/>
</dbReference>
<evidence type="ECO:0000256" key="5">
    <source>
        <dbReference type="ARBA" id="ARBA00012943"/>
    </source>
</evidence>
<comment type="catalytic activity">
    <reaction evidence="15 16">
        <text>NAD(+) + NADPH + H(+)(in) = NADH + NADP(+) + H(+)(out)</text>
        <dbReference type="Rhea" id="RHEA:47992"/>
        <dbReference type="ChEBI" id="CHEBI:15378"/>
        <dbReference type="ChEBI" id="CHEBI:57540"/>
        <dbReference type="ChEBI" id="CHEBI:57783"/>
        <dbReference type="ChEBI" id="CHEBI:57945"/>
        <dbReference type="ChEBI" id="CHEBI:58349"/>
        <dbReference type="EC" id="7.1.1.1"/>
    </reaction>
</comment>
<gene>
    <name evidence="19" type="ORF">A9B99_00050</name>
</gene>
<feature type="transmembrane region" description="Helical" evidence="17">
    <location>
        <begin position="214"/>
        <end position="234"/>
    </location>
</feature>
<dbReference type="InterPro" id="IPR029035">
    <property type="entry name" value="DHS-like_NAD/FAD-binding_dom"/>
</dbReference>
<keyword evidence="13 16" id="KW-0520">NAD</keyword>
<keyword evidence="12 17" id="KW-1133">Transmembrane helix</keyword>
<feature type="transmembrane region" description="Helical" evidence="17">
    <location>
        <begin position="86"/>
        <end position="105"/>
    </location>
</feature>
<reference evidence="20" key="1">
    <citation type="submission" date="2016-05" db="EMBL/GenBank/DDBJ databases">
        <authorList>
            <person name="Behera P."/>
            <person name="Vaishampayan P."/>
            <person name="Singh N."/>
            <person name="Raina V."/>
            <person name="Suar M."/>
            <person name="Pattnaik A."/>
            <person name="Rastogi G."/>
        </authorList>
    </citation>
    <scope>NUCLEOTIDE SEQUENCE [LARGE SCALE GENOMIC DNA]</scope>
    <source>
        <strain evidence="20">MP23</strain>
    </source>
</reference>
<evidence type="ECO:0000256" key="7">
    <source>
        <dbReference type="ARBA" id="ARBA00022475"/>
    </source>
</evidence>
<dbReference type="InterPro" id="IPR034300">
    <property type="entry name" value="PNTB-like"/>
</dbReference>
<keyword evidence="14 16" id="KW-0472">Membrane</keyword>
<evidence type="ECO:0000256" key="15">
    <source>
        <dbReference type="ARBA" id="ARBA00048202"/>
    </source>
</evidence>
<evidence type="ECO:0000256" key="8">
    <source>
        <dbReference type="ARBA" id="ARBA00022519"/>
    </source>
</evidence>
<keyword evidence="7 16" id="KW-1003">Cell membrane</keyword>
<keyword evidence="10 16" id="KW-0521">NADP</keyword>
<dbReference type="GO" id="GO:0005886">
    <property type="term" value="C:plasma membrane"/>
    <property type="evidence" value="ECO:0007669"/>
    <property type="project" value="UniProtKB-SubCell"/>
</dbReference>
<dbReference type="SUPFAM" id="SSF52467">
    <property type="entry name" value="DHS-like NAD/FAD-binding domain"/>
    <property type="match status" value="1"/>
</dbReference>
<name>A0A1B7L762_9ENTR</name>
<evidence type="ECO:0000256" key="10">
    <source>
        <dbReference type="ARBA" id="ARBA00022857"/>
    </source>
</evidence>
<protein>
    <recommendedName>
        <fullName evidence="6 16">NAD(P) transhydrogenase subunit beta</fullName>
        <ecNumber evidence="5 16">7.1.1.1</ecNumber>
    </recommendedName>
    <alternativeName>
        <fullName evidence="16">Nicotinamide nucleotide transhydrogenase subunit beta</fullName>
    </alternativeName>
</protein>
<sequence>MSGGLVTAAYIVAAILFIFSLAGLSRHETSKQGNVFGIAGMAIALVVTILGPDTSNVVWILVAMVIGGGVGIHLARKVEMTEMPELVAILHSFVGLAAVLVGFNSYLDHAPGMEAVMENIHLTEVFLGIFIGAVTFTGSVVAFGKLRGKISSKPLMLPHRHKLNLAALVVSFLLLIMFVRTGSAGTQVFALLVMTVIALAFGWHLVASIGGADMPVVVSMLNSYSGWAAAAAGFMLSNDLLIVTGALVGSSGAILSYIMCKAMNRSFISVIAGGFGTDGASGGEEVTGEHREISVEETAEMLKNSTSVIITPGYGMAVAQAQYPVAEITEKLRARGVKVRFGIHPVAGRLPGHMNVLLAEAKVPYDIVLEMDEINDDFADTDTVLVIGANDTVNPAAQDDPKSPIAGMPVLEVWKAQNVVVFKRSMNTGYAGVQNPLFFKENTQMLFGDAKASVDAILKLL</sequence>
<evidence type="ECO:0000256" key="9">
    <source>
        <dbReference type="ARBA" id="ARBA00022692"/>
    </source>
</evidence>
<dbReference type="PANTHER" id="PTHR44758">
    <property type="entry name" value="NAD(P) TRANSHYDROGENASE SUBUNIT BETA"/>
    <property type="match status" value="1"/>
</dbReference>
<comment type="similarity">
    <text evidence="3 16">Belongs to the PNT beta subunit family.</text>
</comment>
<evidence type="ECO:0000256" key="13">
    <source>
        <dbReference type="ARBA" id="ARBA00023027"/>
    </source>
</evidence>
<evidence type="ECO:0000256" key="1">
    <source>
        <dbReference type="ARBA" id="ARBA00003943"/>
    </source>
</evidence>
<evidence type="ECO:0000313" key="20">
    <source>
        <dbReference type="Proteomes" id="UP000078225"/>
    </source>
</evidence>
<dbReference type="STRING" id="1691903.A9B99_00050"/>
<evidence type="ECO:0000256" key="17">
    <source>
        <dbReference type="SAM" id="Phobius"/>
    </source>
</evidence>
<dbReference type="AlphaFoldDB" id="A0A1B7L762"/>
<feature type="transmembrane region" description="Helical" evidence="17">
    <location>
        <begin position="125"/>
        <end position="143"/>
    </location>
</feature>
<organism evidence="19 20">
    <name type="scientific">Mangrovibacter phragmitis</name>
    <dbReference type="NCBI Taxonomy" id="1691903"/>
    <lineage>
        <taxon>Bacteria</taxon>
        <taxon>Pseudomonadati</taxon>
        <taxon>Pseudomonadota</taxon>
        <taxon>Gammaproteobacteria</taxon>
        <taxon>Enterobacterales</taxon>
        <taxon>Enterobacteriaceae</taxon>
        <taxon>Mangrovibacter</taxon>
    </lineage>
</organism>
<comment type="subcellular location">
    <subcellularLocation>
        <location evidence="2">Cell inner membrane</location>
        <topology evidence="2">Multi-pass membrane protein</topology>
    </subcellularLocation>
</comment>
<dbReference type="FunFam" id="3.40.50.1220:FF:000002">
    <property type="entry name" value="NAD(P) transhydrogenase subunit beta"/>
    <property type="match status" value="1"/>
</dbReference>
<dbReference type="PANTHER" id="PTHR44758:SF1">
    <property type="entry name" value="NAD(P) TRANSHYDROGENASE SUBUNIT BETA"/>
    <property type="match status" value="1"/>
</dbReference>
<evidence type="ECO:0000256" key="16">
    <source>
        <dbReference type="PIRNR" id="PIRNR000204"/>
    </source>
</evidence>
<comment type="function">
    <text evidence="1 16">The transhydrogenation between NADH and NADP is coupled to respiration and ATP hydrolysis and functions as a proton pump across the membrane.</text>
</comment>
<evidence type="ECO:0000256" key="3">
    <source>
        <dbReference type="ARBA" id="ARBA00007919"/>
    </source>
</evidence>
<dbReference type="InterPro" id="IPR012136">
    <property type="entry name" value="NADH_DH_b"/>
</dbReference>
<feature type="transmembrane region" description="Helical" evidence="17">
    <location>
        <begin position="57"/>
        <end position="74"/>
    </location>
</feature>
<accession>A0A1B7L762</accession>
<evidence type="ECO:0000256" key="14">
    <source>
        <dbReference type="ARBA" id="ARBA00023136"/>
    </source>
</evidence>
<dbReference type="OrthoDB" id="9763786at2"/>
<dbReference type="GO" id="GO:0050661">
    <property type="term" value="F:NADP binding"/>
    <property type="evidence" value="ECO:0007669"/>
    <property type="project" value="InterPro"/>
</dbReference>
<feature type="transmembrane region" description="Helical" evidence="17">
    <location>
        <begin position="188"/>
        <end position="207"/>
    </location>
</feature>
<dbReference type="Pfam" id="PF02233">
    <property type="entry name" value="PNTB"/>
    <property type="match status" value="1"/>
</dbReference>
<comment type="subunit">
    <text evidence="4">Heterodimer of an alpha and a beta chain.</text>
</comment>
<dbReference type="Proteomes" id="UP000078225">
    <property type="component" value="Unassembled WGS sequence"/>
</dbReference>
<keyword evidence="8 16" id="KW-0997">Cell inner membrane</keyword>
<feature type="transmembrane region" description="Helical" evidence="17">
    <location>
        <begin position="163"/>
        <end position="182"/>
    </location>
</feature>
<feature type="domain" description="NADP transhydrogenase beta-like" evidence="18">
    <location>
        <begin position="7"/>
        <end position="459"/>
    </location>
</feature>
<feature type="transmembrane region" description="Helical" evidence="17">
    <location>
        <begin position="6"/>
        <end position="24"/>
    </location>
</feature>